<dbReference type="SMART" id="SM00530">
    <property type="entry name" value="HTH_XRE"/>
    <property type="match status" value="1"/>
</dbReference>
<sequence length="282" mass="31926">MGFSKEPPMGTRSEPYEAPAIQTFATELVAWRMDADLTQTALAEALGYTPQWISQIESAKSIPSKEFAENLDTFFKTNGLFHRLWKRIIDTRHQAILPPGFTEYMEREAEASQVRIYQLALVHGLLQTENYIRAVIGHEQDSDTAERLVTERLKRQEILTREDAPNAWFTLDEAALRRDIANPELMHEQLGHLLAMTERPNISIDVVPMSAKYYPGLAGSFTILSFLNAPDVVYGEIAGQGMLITDQRTVANFAVRYNSLRGDALRVEESRSLIKSVMEEYG</sequence>
<dbReference type="InterPro" id="IPR010982">
    <property type="entry name" value="Lambda_DNA-bd_dom_sf"/>
</dbReference>
<dbReference type="AlphaFoldDB" id="A0A5S4H1D7"/>
<protein>
    <submittedName>
        <fullName evidence="2">Helix-turn-helix domain-containing protein</fullName>
    </submittedName>
</protein>
<gene>
    <name evidence="2" type="ORF">ETD96_16135</name>
</gene>
<dbReference type="EMBL" id="VCKZ01000103">
    <property type="protein sequence ID" value="TMR38504.1"/>
    <property type="molecule type" value="Genomic_DNA"/>
</dbReference>
<dbReference type="Pfam" id="PF13560">
    <property type="entry name" value="HTH_31"/>
    <property type="match status" value="1"/>
</dbReference>
<dbReference type="GO" id="GO:0003677">
    <property type="term" value="F:DNA binding"/>
    <property type="evidence" value="ECO:0007669"/>
    <property type="project" value="InterPro"/>
</dbReference>
<dbReference type="SUPFAM" id="SSF47413">
    <property type="entry name" value="lambda repressor-like DNA-binding domains"/>
    <property type="match status" value="1"/>
</dbReference>
<proteinExistence type="predicted"/>
<dbReference type="PROSITE" id="PS50943">
    <property type="entry name" value="HTH_CROC1"/>
    <property type="match status" value="1"/>
</dbReference>
<dbReference type="CDD" id="cd00093">
    <property type="entry name" value="HTH_XRE"/>
    <property type="match status" value="1"/>
</dbReference>
<accession>A0A5S4H1D7</accession>
<comment type="caution">
    <text evidence="2">The sequence shown here is derived from an EMBL/GenBank/DDBJ whole genome shotgun (WGS) entry which is preliminary data.</text>
</comment>
<reference evidence="2 3" key="1">
    <citation type="submission" date="2019-05" db="EMBL/GenBank/DDBJ databases">
        <title>Draft genome sequence of Actinomadura geliboluensis A8036.</title>
        <authorList>
            <person name="Saricaoglu S."/>
            <person name="Isik K."/>
        </authorList>
    </citation>
    <scope>NUCLEOTIDE SEQUENCE [LARGE SCALE GENOMIC DNA]</scope>
    <source>
        <strain evidence="2 3">A8036</strain>
    </source>
</reference>
<dbReference type="InterPro" id="IPR001387">
    <property type="entry name" value="Cro/C1-type_HTH"/>
</dbReference>
<evidence type="ECO:0000313" key="2">
    <source>
        <dbReference type="EMBL" id="TMR38504.1"/>
    </source>
</evidence>
<dbReference type="Gene3D" id="1.10.260.40">
    <property type="entry name" value="lambda repressor-like DNA-binding domains"/>
    <property type="match status" value="1"/>
</dbReference>
<evidence type="ECO:0000259" key="1">
    <source>
        <dbReference type="PROSITE" id="PS50943"/>
    </source>
</evidence>
<dbReference type="Pfam" id="PF19054">
    <property type="entry name" value="DUF5753"/>
    <property type="match status" value="1"/>
</dbReference>
<dbReference type="Proteomes" id="UP000305238">
    <property type="component" value="Unassembled WGS sequence"/>
</dbReference>
<dbReference type="InterPro" id="IPR043917">
    <property type="entry name" value="DUF5753"/>
</dbReference>
<dbReference type="OrthoDB" id="3466567at2"/>
<feature type="domain" description="HTH cro/C1-type" evidence="1">
    <location>
        <begin position="28"/>
        <end position="80"/>
    </location>
</feature>
<organism evidence="2 3">
    <name type="scientific">Actinomadura geliboluensis</name>
    <dbReference type="NCBI Taxonomy" id="882440"/>
    <lineage>
        <taxon>Bacteria</taxon>
        <taxon>Bacillati</taxon>
        <taxon>Actinomycetota</taxon>
        <taxon>Actinomycetes</taxon>
        <taxon>Streptosporangiales</taxon>
        <taxon>Thermomonosporaceae</taxon>
        <taxon>Actinomadura</taxon>
    </lineage>
</organism>
<name>A0A5S4H1D7_9ACTN</name>
<evidence type="ECO:0000313" key="3">
    <source>
        <dbReference type="Proteomes" id="UP000305238"/>
    </source>
</evidence>
<keyword evidence="3" id="KW-1185">Reference proteome</keyword>